<evidence type="ECO:0000313" key="7">
    <source>
        <dbReference type="Proteomes" id="UP000092993"/>
    </source>
</evidence>
<gene>
    <name evidence="6" type="primary">Wdr26</name>
    <name evidence="6" type="ORF">A0H81_04087</name>
</gene>
<dbReference type="GO" id="GO:0034657">
    <property type="term" value="C:GID complex"/>
    <property type="evidence" value="ECO:0007669"/>
    <property type="project" value="TreeGrafter"/>
</dbReference>
<dbReference type="Proteomes" id="UP000092993">
    <property type="component" value="Unassembled WGS sequence"/>
</dbReference>
<dbReference type="PROSITE" id="PS50897">
    <property type="entry name" value="CTLH"/>
    <property type="match status" value="1"/>
</dbReference>
<dbReference type="Pfam" id="PF00400">
    <property type="entry name" value="WD40"/>
    <property type="match status" value="4"/>
</dbReference>
<keyword evidence="7" id="KW-1185">Reference proteome</keyword>
<name>A0A1C7MGL2_GRIFR</name>
<dbReference type="PANTHER" id="PTHR22838">
    <property type="entry name" value="WD REPEAT PROTEIN 26-RELATED"/>
    <property type="match status" value="1"/>
</dbReference>
<feature type="compositionally biased region" description="Basic and acidic residues" evidence="4">
    <location>
        <begin position="814"/>
        <end position="834"/>
    </location>
</feature>
<dbReference type="Pfam" id="PF23627">
    <property type="entry name" value="LisH_WDR26"/>
    <property type="match status" value="1"/>
</dbReference>
<reference evidence="6 7" key="1">
    <citation type="submission" date="2016-03" db="EMBL/GenBank/DDBJ databases">
        <title>Whole genome sequencing of Grifola frondosa 9006-11.</title>
        <authorList>
            <person name="Min B."/>
            <person name="Park H."/>
            <person name="Kim J.-G."/>
            <person name="Cho H."/>
            <person name="Oh Y.-L."/>
            <person name="Kong W.-S."/>
            <person name="Choi I.-G."/>
        </authorList>
    </citation>
    <scope>NUCLEOTIDE SEQUENCE [LARGE SCALE GENOMIC DNA]</scope>
    <source>
        <strain evidence="6 7">9006-11</strain>
    </source>
</reference>
<evidence type="ECO:0000259" key="5">
    <source>
        <dbReference type="PROSITE" id="PS50897"/>
    </source>
</evidence>
<dbReference type="InterPro" id="IPR015943">
    <property type="entry name" value="WD40/YVTN_repeat-like_dom_sf"/>
</dbReference>
<dbReference type="STRING" id="5627.A0A1C7MGL2"/>
<feature type="region of interest" description="Disordered" evidence="4">
    <location>
        <begin position="177"/>
        <end position="218"/>
    </location>
</feature>
<evidence type="ECO:0000256" key="3">
    <source>
        <dbReference type="PROSITE-ProRule" id="PRU00221"/>
    </source>
</evidence>
<dbReference type="AlphaFoldDB" id="A0A1C7MGL2"/>
<dbReference type="PANTHER" id="PTHR22838:SF0">
    <property type="entry name" value="WD REPEAT-CONTAINING PROTEIN 26"/>
    <property type="match status" value="1"/>
</dbReference>
<dbReference type="InterPro" id="IPR051350">
    <property type="entry name" value="WD_repeat-ST_regulator"/>
</dbReference>
<dbReference type="PROSITE" id="PS50082">
    <property type="entry name" value="WD_REPEATS_2"/>
    <property type="match status" value="3"/>
</dbReference>
<feature type="compositionally biased region" description="Polar residues" evidence="4">
    <location>
        <begin position="201"/>
        <end position="218"/>
    </location>
</feature>
<evidence type="ECO:0000256" key="1">
    <source>
        <dbReference type="ARBA" id="ARBA00022574"/>
    </source>
</evidence>
<keyword evidence="2" id="KW-0677">Repeat</keyword>
<accession>A0A1C7MGL2</accession>
<dbReference type="GO" id="GO:0043161">
    <property type="term" value="P:proteasome-mediated ubiquitin-dependent protein catabolic process"/>
    <property type="evidence" value="ECO:0007669"/>
    <property type="project" value="TreeGrafter"/>
</dbReference>
<feature type="repeat" description="WD" evidence="3">
    <location>
        <begin position="741"/>
        <end position="767"/>
    </location>
</feature>
<dbReference type="OMA" id="GHISGCV"/>
<evidence type="ECO:0000313" key="6">
    <source>
        <dbReference type="EMBL" id="OBZ75757.1"/>
    </source>
</evidence>
<feature type="compositionally biased region" description="Polar residues" evidence="4">
    <location>
        <begin position="44"/>
        <end position="80"/>
    </location>
</feature>
<proteinExistence type="predicted"/>
<dbReference type="Gene3D" id="2.130.10.10">
    <property type="entry name" value="YVTN repeat-like/Quinoprotein amine dehydrogenase"/>
    <property type="match status" value="2"/>
</dbReference>
<feature type="repeat" description="WD" evidence="3">
    <location>
        <begin position="773"/>
        <end position="802"/>
    </location>
</feature>
<feature type="region of interest" description="Disordered" evidence="4">
    <location>
        <begin position="31"/>
        <end position="101"/>
    </location>
</feature>
<dbReference type="InterPro" id="IPR036322">
    <property type="entry name" value="WD40_repeat_dom_sf"/>
</dbReference>
<evidence type="ECO:0000256" key="4">
    <source>
        <dbReference type="SAM" id="MobiDB-lite"/>
    </source>
</evidence>
<dbReference type="EMBL" id="LUGG01000004">
    <property type="protein sequence ID" value="OBZ75757.1"/>
    <property type="molecule type" value="Genomic_DNA"/>
</dbReference>
<keyword evidence="1 3" id="KW-0853">WD repeat</keyword>
<feature type="domain" description="CTLH" evidence="5">
    <location>
        <begin position="317"/>
        <end position="374"/>
    </location>
</feature>
<comment type="caution">
    <text evidence="6">The sequence shown here is derived from an EMBL/GenBank/DDBJ whole genome shotgun (WGS) entry which is preliminary data.</text>
</comment>
<dbReference type="SMART" id="SM00320">
    <property type="entry name" value="WD40"/>
    <property type="match status" value="4"/>
</dbReference>
<feature type="repeat" description="WD" evidence="3">
    <location>
        <begin position="514"/>
        <end position="555"/>
    </location>
</feature>
<dbReference type="InterPro" id="IPR001680">
    <property type="entry name" value="WD40_rpt"/>
</dbReference>
<feature type="region of interest" description="Disordered" evidence="4">
    <location>
        <begin position="809"/>
        <end position="850"/>
    </location>
</feature>
<feature type="region of interest" description="Disordered" evidence="4">
    <location>
        <begin position="119"/>
        <end position="151"/>
    </location>
</feature>
<feature type="compositionally biased region" description="Low complexity" evidence="4">
    <location>
        <begin position="185"/>
        <end position="194"/>
    </location>
</feature>
<protein>
    <submittedName>
        <fullName evidence="6">WD repeat-containing protein 26</fullName>
    </submittedName>
</protein>
<dbReference type="OrthoDB" id="972532at2759"/>
<feature type="region of interest" description="Disordered" evidence="4">
    <location>
        <begin position="632"/>
        <end position="657"/>
    </location>
</feature>
<evidence type="ECO:0000256" key="2">
    <source>
        <dbReference type="ARBA" id="ARBA00022737"/>
    </source>
</evidence>
<dbReference type="PROSITE" id="PS50294">
    <property type="entry name" value="WD_REPEATS_REGION"/>
    <property type="match status" value="1"/>
</dbReference>
<sequence length="850" mass="93072">MRTVHPCVFPIRGCSPCFTLIVVTIDSPTHPNPPRVSIPHQTPALESSHNTPPSFSSAPLNVSPISRTATQSTSLVPSTRSRSELEEGDSESVGSPSHLAAYSSGPAPLSYLHPSSGIARSLSSAPEPDPELNRARKKQRVDSFSSSTSTSLTAIERSLIPTNSFSSLNNERTTMRLTESDKDSAVSVSFDSVSEAGPSSAAGTSNGHNGTVAKSNGFTQSFTNGSSKTLLSDGADGSVRENHNTSIARVSLPGTTLYDDSYVDREEFVRLVIQSLRDVGYMYVCTRLFCVYLADPIASYRSESAATLEAESGYIMETPEVAEFRKCILDAYWDSAEAALMRLGVAEGERLWEAKFLISQQKYLELLEAHKTTAALQVLRNELAPLKVEPEQLHALSRFVLRATYDTLLSMKFTVLIFLSLMMCSDSADLRHRAGWDGAAGTSRRRLLVNLQRYIPSSVMIPQRRFATLLDQARSYQQGKCLYHNLPLSARTFSLYTDHMCDRNAFPRVTTAILEGHTDEVWNLEWSHSGMFLATASKDKSAIIWRVGSDRDPSIREYSPNLSSEIIHTQSAAWRDFGIQGPIRWQTGLCLRELEAHTEVVTAFAWLPDGSGFISDFTRLVAVGMYDLPLTPPGNNTTPPESGTPPGGGAPAANPPRSKETRIIIYDLATKLPEKSIRLEGELTSVKISQDSQYALINHTMEQGPSCEILLWDLSTEQIARKYTGHVQCRHIIRSCFGGIDDNFVASGSEDGQVYIWHRDNGALLEVLPGHGEGSVNAVAWNPVNVRMFASCSDDMTIRIWEAPPADVLGAPADVRDSEDSAKGKGKSRERWDEDGAGSTYGLGTPTALF</sequence>
<dbReference type="SUPFAM" id="SSF50978">
    <property type="entry name" value="WD40 repeat-like"/>
    <property type="match status" value="1"/>
</dbReference>
<dbReference type="InterPro" id="IPR006595">
    <property type="entry name" value="CTLH_C"/>
</dbReference>
<organism evidence="6 7">
    <name type="scientific">Grifola frondosa</name>
    <name type="common">Maitake</name>
    <name type="synonym">Polyporus frondosus</name>
    <dbReference type="NCBI Taxonomy" id="5627"/>
    <lineage>
        <taxon>Eukaryota</taxon>
        <taxon>Fungi</taxon>
        <taxon>Dikarya</taxon>
        <taxon>Basidiomycota</taxon>
        <taxon>Agaricomycotina</taxon>
        <taxon>Agaricomycetes</taxon>
        <taxon>Polyporales</taxon>
        <taxon>Grifolaceae</taxon>
        <taxon>Grifola</taxon>
    </lineage>
</organism>